<dbReference type="GO" id="GO:0035870">
    <property type="term" value="F:dITP diphosphatase activity"/>
    <property type="evidence" value="ECO:0007669"/>
    <property type="project" value="UniProtKB-UniRule"/>
</dbReference>
<dbReference type="GO" id="GO:0009117">
    <property type="term" value="P:nucleotide metabolic process"/>
    <property type="evidence" value="ECO:0007669"/>
    <property type="project" value="UniProtKB-KW"/>
</dbReference>
<dbReference type="PANTHER" id="PTHR11067:SF9">
    <property type="entry name" value="INOSINE TRIPHOSPHATE PYROPHOSPHATASE"/>
    <property type="match status" value="1"/>
</dbReference>
<comment type="cofactor">
    <cofactor evidence="10">
        <name>Mg(2+)</name>
        <dbReference type="ChEBI" id="CHEBI:18420"/>
    </cofactor>
    <text evidence="10">Binds 1 Mg(2+) ion per subunit.</text>
</comment>
<evidence type="ECO:0000256" key="4">
    <source>
        <dbReference type="ARBA" id="ARBA00022741"/>
    </source>
</evidence>
<feature type="binding site" evidence="10">
    <location>
        <begin position="189"/>
        <end position="190"/>
    </location>
    <ligand>
        <name>substrate</name>
    </ligand>
</feature>
<dbReference type="RefSeq" id="WP_024268764.1">
    <property type="nucleotide sequence ID" value="NC_023035.1"/>
</dbReference>
<feature type="binding site" evidence="10">
    <location>
        <position position="74"/>
    </location>
    <ligand>
        <name>substrate</name>
    </ligand>
</feature>
<dbReference type="InterPro" id="IPR029001">
    <property type="entry name" value="ITPase-like_fam"/>
</dbReference>
<dbReference type="InterPro" id="IPR002637">
    <property type="entry name" value="RdgB/HAM1"/>
</dbReference>
<evidence type="ECO:0000313" key="11">
    <source>
        <dbReference type="EMBL" id="AHC15861.1"/>
    </source>
</evidence>
<dbReference type="AlphaFoldDB" id="V5WKZ1"/>
<comment type="catalytic activity">
    <reaction evidence="10">
        <text>ITP + H2O = IMP + diphosphate + H(+)</text>
        <dbReference type="Rhea" id="RHEA:29399"/>
        <dbReference type="ChEBI" id="CHEBI:15377"/>
        <dbReference type="ChEBI" id="CHEBI:15378"/>
        <dbReference type="ChEBI" id="CHEBI:33019"/>
        <dbReference type="ChEBI" id="CHEBI:58053"/>
        <dbReference type="ChEBI" id="CHEBI:61402"/>
        <dbReference type="EC" id="3.6.1.66"/>
    </reaction>
</comment>
<feature type="binding site" evidence="10">
    <location>
        <begin position="161"/>
        <end position="164"/>
    </location>
    <ligand>
        <name>substrate</name>
    </ligand>
</feature>
<dbReference type="GO" id="GO:0036220">
    <property type="term" value="F:ITP diphosphatase activity"/>
    <property type="evidence" value="ECO:0007669"/>
    <property type="project" value="UniProtKB-UniRule"/>
</dbReference>
<keyword evidence="4 10" id="KW-0547">Nucleotide-binding</keyword>
<evidence type="ECO:0000256" key="7">
    <source>
        <dbReference type="ARBA" id="ARBA00023080"/>
    </source>
</evidence>
<feature type="active site" description="Proton acceptor" evidence="10">
    <location>
        <position position="73"/>
    </location>
</feature>
<dbReference type="SUPFAM" id="SSF52972">
    <property type="entry name" value="ITPase-like"/>
    <property type="match status" value="1"/>
</dbReference>
<organism evidence="11 12">
    <name type="scientific">Salinispira pacifica</name>
    <dbReference type="NCBI Taxonomy" id="1307761"/>
    <lineage>
        <taxon>Bacteria</taxon>
        <taxon>Pseudomonadati</taxon>
        <taxon>Spirochaetota</taxon>
        <taxon>Spirochaetia</taxon>
        <taxon>Spirochaetales</taxon>
        <taxon>Spirochaetaceae</taxon>
        <taxon>Salinispira</taxon>
    </lineage>
</organism>
<dbReference type="EMBL" id="CP006939">
    <property type="protein sequence ID" value="AHC15861.1"/>
    <property type="molecule type" value="Genomic_DNA"/>
</dbReference>
<reference evidence="11 12" key="1">
    <citation type="journal article" date="2015" name="Stand. Genomic Sci.">
        <title>Complete genome sequence and description of Salinispira pacifica gen. nov., sp. nov., a novel spirochaete isolated form a hypersaline microbial mat.</title>
        <authorList>
            <person name="Ben Hania W."/>
            <person name="Joseph M."/>
            <person name="Schumann P."/>
            <person name="Bunk B."/>
            <person name="Fiebig A."/>
            <person name="Sproer C."/>
            <person name="Klenk H.P."/>
            <person name="Fardeau M.L."/>
            <person name="Spring S."/>
        </authorList>
    </citation>
    <scope>NUCLEOTIDE SEQUENCE [LARGE SCALE GENOMIC DNA]</scope>
    <source>
        <strain evidence="11 12">L21-RPul-D2</strain>
    </source>
</reference>
<dbReference type="GO" id="GO:0009146">
    <property type="term" value="P:purine nucleoside triphosphate catabolic process"/>
    <property type="evidence" value="ECO:0007669"/>
    <property type="project" value="UniProtKB-UniRule"/>
</dbReference>
<dbReference type="PATRIC" id="fig|1307761.3.peg.2501"/>
<dbReference type="Pfam" id="PF01725">
    <property type="entry name" value="Ham1p_like"/>
    <property type="match status" value="1"/>
</dbReference>
<dbReference type="HAMAP" id="MF_01405">
    <property type="entry name" value="Non_canon_purine_NTPase"/>
    <property type="match status" value="1"/>
</dbReference>
<evidence type="ECO:0000256" key="6">
    <source>
        <dbReference type="ARBA" id="ARBA00022842"/>
    </source>
</evidence>
<evidence type="ECO:0000256" key="1">
    <source>
        <dbReference type="ARBA" id="ARBA00008023"/>
    </source>
</evidence>
<feature type="binding site" evidence="10">
    <location>
        <position position="38"/>
    </location>
    <ligand>
        <name>Mg(2+)</name>
        <dbReference type="ChEBI" id="CHEBI:18420"/>
    </ligand>
</feature>
<dbReference type="GO" id="GO:0017111">
    <property type="term" value="F:ribonucleoside triphosphate phosphatase activity"/>
    <property type="evidence" value="ECO:0007669"/>
    <property type="project" value="InterPro"/>
</dbReference>
<dbReference type="GO" id="GO:0000166">
    <property type="term" value="F:nucleotide binding"/>
    <property type="evidence" value="ECO:0007669"/>
    <property type="project" value="UniProtKB-KW"/>
</dbReference>
<comment type="similarity">
    <text evidence="1 10">Belongs to the HAM1 NTPase family.</text>
</comment>
<dbReference type="GO" id="GO:0046872">
    <property type="term" value="F:metal ion binding"/>
    <property type="evidence" value="ECO:0007669"/>
    <property type="project" value="UniProtKB-KW"/>
</dbReference>
<evidence type="ECO:0000256" key="2">
    <source>
        <dbReference type="ARBA" id="ARBA00011738"/>
    </source>
</evidence>
<feature type="binding site" evidence="10">
    <location>
        <begin position="7"/>
        <end position="12"/>
    </location>
    <ligand>
        <name>substrate</name>
    </ligand>
</feature>
<keyword evidence="3 10" id="KW-0479">Metal-binding</keyword>
<dbReference type="EC" id="3.6.1.66" evidence="10"/>
<evidence type="ECO:0000313" key="12">
    <source>
        <dbReference type="Proteomes" id="UP000018680"/>
    </source>
</evidence>
<dbReference type="InterPro" id="IPR020922">
    <property type="entry name" value="dITP/XTP_pyrophosphatase"/>
</dbReference>
<comment type="catalytic activity">
    <reaction evidence="8 10">
        <text>dITP + H2O = dIMP + diphosphate + H(+)</text>
        <dbReference type="Rhea" id="RHEA:28342"/>
        <dbReference type="ChEBI" id="CHEBI:15377"/>
        <dbReference type="ChEBI" id="CHEBI:15378"/>
        <dbReference type="ChEBI" id="CHEBI:33019"/>
        <dbReference type="ChEBI" id="CHEBI:61194"/>
        <dbReference type="ChEBI" id="CHEBI:61382"/>
        <dbReference type="EC" id="3.6.1.66"/>
    </reaction>
</comment>
<keyword evidence="12" id="KW-1185">Reference proteome</keyword>
<feature type="binding site" evidence="10">
    <location>
        <position position="73"/>
    </location>
    <ligand>
        <name>Mg(2+)</name>
        <dbReference type="ChEBI" id="CHEBI:18420"/>
    </ligand>
</feature>
<protein>
    <recommendedName>
        <fullName evidence="10">dITP/XTP pyrophosphatase</fullName>
        <ecNumber evidence="10">3.6.1.66</ecNumber>
    </recommendedName>
    <alternativeName>
        <fullName evidence="10">Non-canonical purine NTP pyrophosphatase</fullName>
    </alternativeName>
    <alternativeName>
        <fullName evidence="10">Non-standard purine NTP pyrophosphatase</fullName>
    </alternativeName>
    <alternativeName>
        <fullName evidence="10">Nucleoside-triphosphate diphosphatase</fullName>
    </alternativeName>
    <alternativeName>
        <fullName evidence="10">Nucleoside-triphosphate pyrophosphatase</fullName>
        <shortName evidence="10">NTPase</shortName>
    </alternativeName>
</protein>
<dbReference type="GO" id="GO:0005829">
    <property type="term" value="C:cytosol"/>
    <property type="evidence" value="ECO:0007669"/>
    <property type="project" value="TreeGrafter"/>
</dbReference>
<dbReference type="PANTHER" id="PTHR11067">
    <property type="entry name" value="INOSINE TRIPHOSPHATE PYROPHOSPHATASE/HAM1 PROTEIN"/>
    <property type="match status" value="1"/>
</dbReference>
<dbReference type="GO" id="GO:0036222">
    <property type="term" value="F:XTP diphosphatase activity"/>
    <property type="evidence" value="ECO:0007669"/>
    <property type="project" value="UniProtKB-UniRule"/>
</dbReference>
<dbReference type="STRING" id="1307761.L21SP2_2509"/>
<comment type="function">
    <text evidence="10">Pyrophosphatase that catalyzes the hydrolysis of nucleoside triphosphates to their monophosphate derivatives, with a high preference for the non-canonical purine nucleotides XTP (xanthosine triphosphate), dITP (deoxyinosine triphosphate) and ITP. Seems to function as a house-cleaning enzyme that removes non-canonical purine nucleotides from the nucleotide pool, thus preventing their incorporation into DNA/RNA and avoiding chromosomal lesions.</text>
</comment>
<dbReference type="OrthoDB" id="9807456at2"/>
<dbReference type="KEGG" id="slr:L21SP2_2509"/>
<dbReference type="Gene3D" id="3.90.950.10">
    <property type="match status" value="1"/>
</dbReference>
<comment type="catalytic activity">
    <reaction evidence="9 10">
        <text>XTP + H2O = XMP + diphosphate + H(+)</text>
        <dbReference type="Rhea" id="RHEA:28610"/>
        <dbReference type="ChEBI" id="CHEBI:15377"/>
        <dbReference type="ChEBI" id="CHEBI:15378"/>
        <dbReference type="ChEBI" id="CHEBI:33019"/>
        <dbReference type="ChEBI" id="CHEBI:57464"/>
        <dbReference type="ChEBI" id="CHEBI:61314"/>
        <dbReference type="EC" id="3.6.1.66"/>
    </reaction>
</comment>
<evidence type="ECO:0000256" key="8">
    <source>
        <dbReference type="ARBA" id="ARBA00051875"/>
    </source>
</evidence>
<accession>V5WKZ1</accession>
<keyword evidence="6 10" id="KW-0460">Magnesium</keyword>
<name>V5WKZ1_9SPIO</name>
<proteinExistence type="inferred from homology"/>
<dbReference type="FunFam" id="3.90.950.10:FF:000001">
    <property type="entry name" value="dITP/XTP pyrophosphatase"/>
    <property type="match status" value="1"/>
</dbReference>
<dbReference type="HOGENOM" id="CLU_082080_0_2_12"/>
<evidence type="ECO:0000256" key="5">
    <source>
        <dbReference type="ARBA" id="ARBA00022801"/>
    </source>
</evidence>
<keyword evidence="5 10" id="KW-0378">Hydrolase</keyword>
<evidence type="ECO:0000256" key="10">
    <source>
        <dbReference type="HAMAP-Rule" id="MF_01405"/>
    </source>
</evidence>
<dbReference type="CDD" id="cd00515">
    <property type="entry name" value="HAM1"/>
    <property type="match status" value="1"/>
</dbReference>
<comment type="subunit">
    <text evidence="2 10">Homodimer.</text>
</comment>
<dbReference type="Proteomes" id="UP000018680">
    <property type="component" value="Chromosome"/>
</dbReference>
<evidence type="ECO:0000256" key="9">
    <source>
        <dbReference type="ARBA" id="ARBA00052017"/>
    </source>
</evidence>
<evidence type="ECO:0000256" key="3">
    <source>
        <dbReference type="ARBA" id="ARBA00022723"/>
    </source>
</evidence>
<keyword evidence="7 10" id="KW-0546">Nucleotide metabolism</keyword>
<feature type="binding site" evidence="10">
    <location>
        <position position="184"/>
    </location>
    <ligand>
        <name>substrate</name>
    </ligand>
</feature>
<sequence>MDILVASNNHHKIEELSLILPGHHLIPVNRYLEDFDPEETGSTFLENSLIKSRSLFHRLSPEDREILAVLADDSGLSVDALNGRPGIYSSRFGHHEAGRTLSSEEQNSLLLEKLAGLPPSRRSARYICCMSLILDSNRIYTAQESWEGRIAATPSSAAGGFGYDPIFWLPGKECTVADISAEEKRLLSHRGKAARAIAAMLPDNP</sequence>
<gene>
    <name evidence="11" type="ORF">L21SP2_2509</name>
</gene>
<dbReference type="eggNOG" id="COG0127">
    <property type="taxonomic scope" value="Bacteria"/>
</dbReference>